<evidence type="ECO:0008006" key="5">
    <source>
        <dbReference type="Google" id="ProtNLM"/>
    </source>
</evidence>
<protein>
    <recommendedName>
        <fullName evidence="5">DUF1674 domain-containing protein</fullName>
    </recommendedName>
</protein>
<evidence type="ECO:0000313" key="4">
    <source>
        <dbReference type="Proteomes" id="UP000191987"/>
    </source>
</evidence>
<dbReference type="RefSeq" id="WP_080815430.1">
    <property type="nucleotide sequence ID" value="NZ_LT009748.1"/>
</dbReference>
<sequence>MQNADNDNATDSGAESVKRLSPAAQRALKEAEERRKQQTDLHLPPETGGRGGAEPVRFGDYEIKGRAIDF</sequence>
<organism evidence="3 4">
    <name type="scientific">Agrobacterium deltaense Zutra 3/1</name>
    <dbReference type="NCBI Taxonomy" id="1183427"/>
    <lineage>
        <taxon>Bacteria</taxon>
        <taxon>Pseudomonadati</taxon>
        <taxon>Pseudomonadota</taxon>
        <taxon>Alphaproteobacteria</taxon>
        <taxon>Hyphomicrobiales</taxon>
        <taxon>Rhizobiaceae</taxon>
        <taxon>Rhizobium/Agrobacterium group</taxon>
        <taxon>Agrobacterium</taxon>
    </lineage>
</organism>
<evidence type="ECO:0000256" key="2">
    <source>
        <dbReference type="SAM" id="MobiDB-lite"/>
    </source>
</evidence>
<dbReference type="Proteomes" id="UP000191987">
    <property type="component" value="Unassembled WGS sequence"/>
</dbReference>
<reference evidence="3 4" key="1">
    <citation type="submission" date="2016-01" db="EMBL/GenBank/DDBJ databases">
        <authorList>
            <person name="Oliw E.H."/>
        </authorList>
    </citation>
    <scope>NUCLEOTIDE SEQUENCE [LARGE SCALE GENOMIC DNA]</scope>
    <source>
        <strain evidence="3 4">Zutra 3-1</strain>
    </source>
</reference>
<feature type="region of interest" description="Disordered" evidence="2">
    <location>
        <begin position="1"/>
        <end position="58"/>
    </location>
</feature>
<dbReference type="EMBL" id="FBWG01000001">
    <property type="protein sequence ID" value="CUX10620.1"/>
    <property type="molecule type" value="Genomic_DNA"/>
</dbReference>
<gene>
    <name evidence="3" type="ORF">AGR7C_Cc10064</name>
</gene>
<evidence type="ECO:0000313" key="3">
    <source>
        <dbReference type="EMBL" id="CUX10620.1"/>
    </source>
</evidence>
<dbReference type="InterPro" id="IPR012875">
    <property type="entry name" value="SDHF4"/>
</dbReference>
<feature type="compositionally biased region" description="Basic and acidic residues" evidence="2">
    <location>
        <begin position="27"/>
        <end position="39"/>
    </location>
</feature>
<dbReference type="Pfam" id="PF07896">
    <property type="entry name" value="DUF1674"/>
    <property type="match status" value="1"/>
</dbReference>
<comment type="similarity">
    <text evidence="1">Belongs to the SDHAF4 family.</text>
</comment>
<evidence type="ECO:0000256" key="1">
    <source>
        <dbReference type="ARBA" id="ARBA00005701"/>
    </source>
</evidence>
<dbReference type="AlphaFoldDB" id="A0A1S7NRE3"/>
<proteinExistence type="inferred from homology"/>
<name>A0A1S7NRE3_9HYPH</name>
<accession>A0A1S7NRE3</accession>
<feature type="compositionally biased region" description="Polar residues" evidence="2">
    <location>
        <begin position="1"/>
        <end position="13"/>
    </location>
</feature>